<dbReference type="SUPFAM" id="SSF56672">
    <property type="entry name" value="DNA/RNA polymerases"/>
    <property type="match status" value="1"/>
</dbReference>
<comment type="caution">
    <text evidence="3">The sequence shown here is derived from an EMBL/GenBank/DDBJ whole genome shotgun (WGS) entry which is preliminary data.</text>
</comment>
<dbReference type="CDD" id="cd09272">
    <property type="entry name" value="RNase_HI_RT_Ty1"/>
    <property type="match status" value="1"/>
</dbReference>
<feature type="compositionally biased region" description="Polar residues" evidence="1">
    <location>
        <begin position="267"/>
        <end position="281"/>
    </location>
</feature>
<dbReference type="PANTHER" id="PTHR11439">
    <property type="entry name" value="GAG-POL-RELATED RETROTRANSPOSON"/>
    <property type="match status" value="1"/>
</dbReference>
<dbReference type="OrthoDB" id="1296566at2759"/>
<dbReference type="Proteomes" id="UP000321393">
    <property type="component" value="Unassembled WGS sequence"/>
</dbReference>
<accession>A0A5A7UHS1</accession>
<sequence>MFEVCMKFFHVEQKAESVTNYFMRLKKITAELALLLPFSPDVKVQQAQREKMVVIIFLNGLLPEFGMAKAQILSDSKIPSLDDAFTRVLRIESSPNGVFIPQSSSALINKNNNPRAPRAMDGNIASTCAIPEASVTISADGYAKFQNYQDSLQASSSSTFVAPTVASSNTMCLLISSTKWDRVTKKIIGKGHESEGLYLFNHQVWQAVACPVVPSPFKDTPFTSSPLSSCQGEDDNLCKYEITSPTDAPHSHPLPSRVYSRRPPSQPSDSCPTSMPPSSCDSGPGDDIPIALRKGKKAIGCKLVFSLKVNPDGTVARLKARLVAKDYAQTYGIDYSDTFSPVAKLTSIRLFLSMAATHNWSLHQLDIKNSFLHGDLQEEVYMEQPPVLLVVYVNDIVITGNDASGISSLKTFLQGKLGGKPSGTPMMSNQQLVKEGRLCKDPKRYWRLVGKLNYLTVTRPDIAYSVSVVSQFMSFPTVDHWAAVEQILCYLKAASGRGILYKDHGHTKVKCFSDADWVGSREDRRSISGYCVFVGGNLVSWKSKKQNVVSCSSAKSEYRAMAQSVCEIVWIHQLLSEIGFSITVPVKLWCDNQVALHIASNPVFHEQTKHIEVDCHFIREKIQDGLMSTGYVKTGEQLGDILTKDVNGARISYLYKKLDMIDIFAPA</sequence>
<dbReference type="InterPro" id="IPR043502">
    <property type="entry name" value="DNA/RNA_pol_sf"/>
</dbReference>
<feature type="region of interest" description="Disordered" evidence="1">
    <location>
        <begin position="241"/>
        <end position="287"/>
    </location>
</feature>
<reference evidence="3 4" key="1">
    <citation type="submission" date="2019-08" db="EMBL/GenBank/DDBJ databases">
        <title>Draft genome sequences of two oriental melons (Cucumis melo L. var makuwa).</title>
        <authorList>
            <person name="Kwon S.-Y."/>
        </authorList>
    </citation>
    <scope>NUCLEOTIDE SEQUENCE [LARGE SCALE GENOMIC DNA]</scope>
    <source>
        <strain evidence="4">cv. SW 3</strain>
        <tissue evidence="3">Leaf</tissue>
    </source>
</reference>
<dbReference type="Pfam" id="PF07727">
    <property type="entry name" value="RVT_2"/>
    <property type="match status" value="1"/>
</dbReference>
<evidence type="ECO:0000259" key="2">
    <source>
        <dbReference type="Pfam" id="PF07727"/>
    </source>
</evidence>
<organism evidence="3 4">
    <name type="scientific">Cucumis melo var. makuwa</name>
    <name type="common">Oriental melon</name>
    <dbReference type="NCBI Taxonomy" id="1194695"/>
    <lineage>
        <taxon>Eukaryota</taxon>
        <taxon>Viridiplantae</taxon>
        <taxon>Streptophyta</taxon>
        <taxon>Embryophyta</taxon>
        <taxon>Tracheophyta</taxon>
        <taxon>Spermatophyta</taxon>
        <taxon>Magnoliopsida</taxon>
        <taxon>eudicotyledons</taxon>
        <taxon>Gunneridae</taxon>
        <taxon>Pentapetalae</taxon>
        <taxon>rosids</taxon>
        <taxon>fabids</taxon>
        <taxon>Cucurbitales</taxon>
        <taxon>Cucurbitaceae</taxon>
        <taxon>Benincaseae</taxon>
        <taxon>Cucumis</taxon>
    </lineage>
</organism>
<protein>
    <submittedName>
        <fullName evidence="3">Retrovirus-related Pol polyprotein from transposon TNT 1-94</fullName>
    </submittedName>
</protein>
<gene>
    <name evidence="3" type="ORF">E6C27_scaffold131G00150</name>
</gene>
<evidence type="ECO:0000313" key="3">
    <source>
        <dbReference type="EMBL" id="KAA0054107.1"/>
    </source>
</evidence>
<evidence type="ECO:0000256" key="1">
    <source>
        <dbReference type="SAM" id="MobiDB-lite"/>
    </source>
</evidence>
<dbReference type="PANTHER" id="PTHR11439:SF467">
    <property type="entry name" value="INTEGRASE CATALYTIC DOMAIN-CONTAINING PROTEIN"/>
    <property type="match status" value="1"/>
</dbReference>
<feature type="domain" description="Reverse transcriptase Ty1/copia-type" evidence="2">
    <location>
        <begin position="292"/>
        <end position="386"/>
    </location>
</feature>
<dbReference type="EMBL" id="SSTE01008862">
    <property type="protein sequence ID" value="KAA0054107.1"/>
    <property type="molecule type" value="Genomic_DNA"/>
</dbReference>
<name>A0A5A7UHS1_CUCMM</name>
<evidence type="ECO:0000313" key="4">
    <source>
        <dbReference type="Proteomes" id="UP000321393"/>
    </source>
</evidence>
<dbReference type="InterPro" id="IPR013103">
    <property type="entry name" value="RVT_2"/>
</dbReference>
<dbReference type="AlphaFoldDB" id="A0A5A7UHS1"/>
<proteinExistence type="predicted"/>